<name>A0ABP5DUF0_9ACTN</name>
<dbReference type="EMBL" id="BAAAQM010000033">
    <property type="protein sequence ID" value="GAA1984785.1"/>
    <property type="molecule type" value="Genomic_DNA"/>
</dbReference>
<evidence type="ECO:0000313" key="3">
    <source>
        <dbReference type="Proteomes" id="UP001499854"/>
    </source>
</evidence>
<comment type="caution">
    <text evidence="2">The sequence shown here is derived from an EMBL/GenBank/DDBJ whole genome shotgun (WGS) entry which is preliminary data.</text>
</comment>
<evidence type="ECO:0000313" key="2">
    <source>
        <dbReference type="EMBL" id="GAA1984785.1"/>
    </source>
</evidence>
<dbReference type="Proteomes" id="UP001499854">
    <property type="component" value="Unassembled WGS sequence"/>
</dbReference>
<gene>
    <name evidence="2" type="ORF">GCM10009838_53610</name>
</gene>
<feature type="region of interest" description="Disordered" evidence="1">
    <location>
        <begin position="53"/>
        <end position="77"/>
    </location>
</feature>
<accession>A0ABP5DUF0</accession>
<keyword evidence="3" id="KW-1185">Reference proteome</keyword>
<sequence length="77" mass="7944">MACGLPPGTADHSRLPVPCVPEAALSMMPTLPPDAATSATSPNAAVLRNLMSDRLLHPPPPGDHAHDGVPQVEDGFE</sequence>
<proteinExistence type="predicted"/>
<evidence type="ECO:0000256" key="1">
    <source>
        <dbReference type="SAM" id="MobiDB-lite"/>
    </source>
</evidence>
<protein>
    <submittedName>
        <fullName evidence="2">Uncharacterized protein</fullName>
    </submittedName>
</protein>
<reference evidence="3" key="1">
    <citation type="journal article" date="2019" name="Int. J. Syst. Evol. Microbiol.">
        <title>The Global Catalogue of Microorganisms (GCM) 10K type strain sequencing project: providing services to taxonomists for standard genome sequencing and annotation.</title>
        <authorList>
            <consortium name="The Broad Institute Genomics Platform"/>
            <consortium name="The Broad Institute Genome Sequencing Center for Infectious Disease"/>
            <person name="Wu L."/>
            <person name="Ma J."/>
        </authorList>
    </citation>
    <scope>NUCLEOTIDE SEQUENCE [LARGE SCALE GENOMIC DNA]</scope>
    <source>
        <strain evidence="3">JCM 16013</strain>
    </source>
</reference>
<organism evidence="2 3">
    <name type="scientific">Catenulispora subtropica</name>
    <dbReference type="NCBI Taxonomy" id="450798"/>
    <lineage>
        <taxon>Bacteria</taxon>
        <taxon>Bacillati</taxon>
        <taxon>Actinomycetota</taxon>
        <taxon>Actinomycetes</taxon>
        <taxon>Catenulisporales</taxon>
        <taxon>Catenulisporaceae</taxon>
        <taxon>Catenulispora</taxon>
    </lineage>
</organism>